<accession>A0AAE0WW03</accession>
<dbReference type="InterPro" id="IPR044924">
    <property type="entry name" value="HAD-SF_hydro_IA_REG-2-like_cap"/>
</dbReference>
<reference evidence="1" key="1">
    <citation type="submission" date="2023-07" db="EMBL/GenBank/DDBJ databases">
        <title>Black Yeasts Isolated from many extreme environments.</title>
        <authorList>
            <person name="Coleine C."/>
            <person name="Stajich J.E."/>
            <person name="Selbmann L."/>
        </authorList>
    </citation>
    <scope>NUCLEOTIDE SEQUENCE</scope>
    <source>
        <strain evidence="1">CCFEE 5485</strain>
    </source>
</reference>
<dbReference type="GO" id="GO:0005634">
    <property type="term" value="C:nucleus"/>
    <property type="evidence" value="ECO:0007669"/>
    <property type="project" value="TreeGrafter"/>
</dbReference>
<evidence type="ECO:0000313" key="2">
    <source>
        <dbReference type="Proteomes" id="UP001274830"/>
    </source>
</evidence>
<dbReference type="InterPro" id="IPR036412">
    <property type="entry name" value="HAD-like_sf"/>
</dbReference>
<dbReference type="InterPro" id="IPR023214">
    <property type="entry name" value="HAD_sf"/>
</dbReference>
<evidence type="ECO:0000313" key="1">
    <source>
        <dbReference type="EMBL" id="KAK3679366.1"/>
    </source>
</evidence>
<dbReference type="EMBL" id="JAUTXT010000002">
    <property type="protein sequence ID" value="KAK3679366.1"/>
    <property type="molecule type" value="Genomic_DNA"/>
</dbReference>
<protein>
    <submittedName>
        <fullName evidence="1">Uncharacterized protein</fullName>
    </submittedName>
</protein>
<dbReference type="SUPFAM" id="SSF56784">
    <property type="entry name" value="HAD-like"/>
    <property type="match status" value="1"/>
</dbReference>
<gene>
    <name evidence="1" type="ORF">LTR78_000927</name>
</gene>
<organism evidence="1 2">
    <name type="scientific">Recurvomyces mirabilis</name>
    <dbReference type="NCBI Taxonomy" id="574656"/>
    <lineage>
        <taxon>Eukaryota</taxon>
        <taxon>Fungi</taxon>
        <taxon>Dikarya</taxon>
        <taxon>Ascomycota</taxon>
        <taxon>Pezizomycotina</taxon>
        <taxon>Dothideomycetes</taxon>
        <taxon>Dothideomycetidae</taxon>
        <taxon>Mycosphaerellales</taxon>
        <taxon>Teratosphaeriaceae</taxon>
        <taxon>Recurvomyces</taxon>
    </lineage>
</organism>
<dbReference type="Gene3D" id="1.10.150.720">
    <property type="entry name" value="Haloacid dehalogenase-like hydrolase"/>
    <property type="match status" value="1"/>
</dbReference>
<dbReference type="Gene3D" id="3.40.50.1000">
    <property type="entry name" value="HAD superfamily/HAD-like"/>
    <property type="match status" value="1"/>
</dbReference>
<dbReference type="InterPro" id="IPR051828">
    <property type="entry name" value="HAD-like_hydrolase_domain"/>
</dbReference>
<dbReference type="Proteomes" id="UP001274830">
    <property type="component" value="Unassembled WGS sequence"/>
</dbReference>
<dbReference type="PANTHER" id="PTHR46191">
    <property type="match status" value="1"/>
</dbReference>
<comment type="caution">
    <text evidence="1">The sequence shown here is derived from an EMBL/GenBank/DDBJ whole genome shotgun (WGS) entry which is preliminary data.</text>
</comment>
<sequence length="304" mass="32845">MPTQRHLLLCFDAFGTLFTPKRPIPQQYGDVARSLGLSGFTDDQVHSSFRAAFKAEAKKNPTFGKANGMDPTTWWTNIIHNTFHPLTNPDNNNNNTSLPPDLAPKLLHRFASEEGYNLAPGTIPLLQTLRAIPPAPIDKLAIGIITNSDDRVPGILTSLGLRVSPLVYSGDNSSTVPNPEEEYDIDFTVLSYDVGHEKPDRRIFDAAEELLISLPIAQGTEAGEWQKVYVGDEYGKDVVGAGAAGWGAVLLGEDAAEIHDDVLRISEGHGGDLLEVLHAGQAVSVKDFTVLAQSLGLPTSQSEP</sequence>
<dbReference type="AlphaFoldDB" id="A0AAE0WW03"/>
<proteinExistence type="predicted"/>
<name>A0AAE0WW03_9PEZI</name>
<keyword evidence="2" id="KW-1185">Reference proteome</keyword>
<dbReference type="PANTHER" id="PTHR46191:SF2">
    <property type="entry name" value="HALOACID DEHALOGENASE-LIKE HYDROLASE DOMAIN-CONTAINING PROTEIN 3"/>
    <property type="match status" value="1"/>
</dbReference>